<dbReference type="Proteomes" id="UP000001542">
    <property type="component" value="Unassembled WGS sequence"/>
</dbReference>
<feature type="region of interest" description="Disordered" evidence="1">
    <location>
        <begin position="377"/>
        <end position="409"/>
    </location>
</feature>
<dbReference type="InParanoid" id="A2DM57"/>
<feature type="transmembrane region" description="Helical" evidence="2">
    <location>
        <begin position="418"/>
        <end position="440"/>
    </location>
</feature>
<dbReference type="SUPFAM" id="SSF51126">
    <property type="entry name" value="Pectin lyase-like"/>
    <property type="match status" value="1"/>
</dbReference>
<dbReference type="SMR" id="A2DM57"/>
<dbReference type="RefSeq" id="XP_001579463.1">
    <property type="nucleotide sequence ID" value="XM_001579413.1"/>
</dbReference>
<dbReference type="VEuPathDB" id="TrichDB:TVAGG3_0984070"/>
<evidence type="ECO:0000256" key="1">
    <source>
        <dbReference type="SAM" id="MobiDB-lite"/>
    </source>
</evidence>
<dbReference type="VEuPathDB" id="TrichDB:TVAG_083300"/>
<dbReference type="InterPro" id="IPR011050">
    <property type="entry name" value="Pectin_lyase_fold/virulence"/>
</dbReference>
<keyword evidence="2" id="KW-1133">Transmembrane helix</keyword>
<dbReference type="AlphaFoldDB" id="A2DM57"/>
<evidence type="ECO:0000313" key="4">
    <source>
        <dbReference type="Proteomes" id="UP000001542"/>
    </source>
</evidence>
<accession>A2DM57</accession>
<keyword evidence="2" id="KW-0812">Transmembrane</keyword>
<organism evidence="3 4">
    <name type="scientific">Trichomonas vaginalis (strain ATCC PRA-98 / G3)</name>
    <dbReference type="NCBI Taxonomy" id="412133"/>
    <lineage>
        <taxon>Eukaryota</taxon>
        <taxon>Metamonada</taxon>
        <taxon>Parabasalia</taxon>
        <taxon>Trichomonadida</taxon>
        <taxon>Trichomonadidae</taxon>
        <taxon>Trichomonas</taxon>
    </lineage>
</organism>
<dbReference type="KEGG" id="tva:5463985"/>
<gene>
    <name evidence="3" type="ORF">TVAG_083300</name>
</gene>
<protein>
    <submittedName>
        <fullName evidence="3">A-agglutinin attachment subunit, putative</fullName>
    </submittedName>
</protein>
<evidence type="ECO:0000313" key="3">
    <source>
        <dbReference type="EMBL" id="EAY18477.1"/>
    </source>
</evidence>
<keyword evidence="2" id="KW-0472">Membrane</keyword>
<keyword evidence="4" id="KW-1185">Reference proteome</keyword>
<evidence type="ECO:0000256" key="2">
    <source>
        <dbReference type="SAM" id="Phobius"/>
    </source>
</evidence>
<reference evidence="3" key="2">
    <citation type="journal article" date="2007" name="Science">
        <title>Draft genome sequence of the sexually transmitted pathogen Trichomonas vaginalis.</title>
        <authorList>
            <person name="Carlton J.M."/>
            <person name="Hirt R.P."/>
            <person name="Silva J.C."/>
            <person name="Delcher A.L."/>
            <person name="Schatz M."/>
            <person name="Zhao Q."/>
            <person name="Wortman J.R."/>
            <person name="Bidwell S.L."/>
            <person name="Alsmark U.C.M."/>
            <person name="Besteiro S."/>
            <person name="Sicheritz-Ponten T."/>
            <person name="Noel C.J."/>
            <person name="Dacks J.B."/>
            <person name="Foster P.G."/>
            <person name="Simillion C."/>
            <person name="Van de Peer Y."/>
            <person name="Miranda-Saavedra D."/>
            <person name="Barton G.J."/>
            <person name="Westrop G.D."/>
            <person name="Mueller S."/>
            <person name="Dessi D."/>
            <person name="Fiori P.L."/>
            <person name="Ren Q."/>
            <person name="Paulsen I."/>
            <person name="Zhang H."/>
            <person name="Bastida-Corcuera F.D."/>
            <person name="Simoes-Barbosa A."/>
            <person name="Brown M.T."/>
            <person name="Hayes R.D."/>
            <person name="Mukherjee M."/>
            <person name="Okumura C.Y."/>
            <person name="Schneider R."/>
            <person name="Smith A.J."/>
            <person name="Vanacova S."/>
            <person name="Villalvazo M."/>
            <person name="Haas B.J."/>
            <person name="Pertea M."/>
            <person name="Feldblyum T.V."/>
            <person name="Utterback T.R."/>
            <person name="Shu C.L."/>
            <person name="Osoegawa K."/>
            <person name="de Jong P.J."/>
            <person name="Hrdy I."/>
            <person name="Horvathova L."/>
            <person name="Zubacova Z."/>
            <person name="Dolezal P."/>
            <person name="Malik S.B."/>
            <person name="Logsdon J.M. Jr."/>
            <person name="Henze K."/>
            <person name="Gupta A."/>
            <person name="Wang C.C."/>
            <person name="Dunne R.L."/>
            <person name="Upcroft J.A."/>
            <person name="Upcroft P."/>
            <person name="White O."/>
            <person name="Salzberg S.L."/>
            <person name="Tang P."/>
            <person name="Chiu C.-H."/>
            <person name="Lee Y.-S."/>
            <person name="Embley T.M."/>
            <person name="Coombs G.H."/>
            <person name="Mottram J.C."/>
            <person name="Tachezy J."/>
            <person name="Fraser-Liggett C.M."/>
            <person name="Johnson P.J."/>
        </authorList>
    </citation>
    <scope>NUCLEOTIDE SEQUENCE [LARGE SCALE GENOMIC DNA]</scope>
    <source>
        <strain evidence="3">G3</strain>
    </source>
</reference>
<name>A2DM57_TRIV3</name>
<dbReference type="EMBL" id="DS113218">
    <property type="protein sequence ID" value="EAY18477.1"/>
    <property type="molecule type" value="Genomic_DNA"/>
</dbReference>
<proteinExistence type="predicted"/>
<reference evidence="3" key="1">
    <citation type="submission" date="2006-10" db="EMBL/GenBank/DDBJ databases">
        <authorList>
            <person name="Amadeo P."/>
            <person name="Zhao Q."/>
            <person name="Wortman J."/>
            <person name="Fraser-Liggett C."/>
            <person name="Carlton J."/>
        </authorList>
    </citation>
    <scope>NUCLEOTIDE SEQUENCE</scope>
    <source>
        <strain evidence="3">G3</strain>
    </source>
</reference>
<sequence>MISTRSMKSNNLFSQLKITNSFSNFIYQKEKSILKVYNSEFKNFQNSVVRVDAYTDSTRANYQTFDHMAQTLFDPNTNSSFLNCIFSNSQDHGAINSTGPLFLKNCTFTSCASTTTGGAISVYSIMILYDCTFESCSAQSDGCAFYCSASTTGGADINGLIVTSCTGPNSTCYIDGTNVILNSLKFTSTTNRYLFYISATGKVQVFNSAFDFSQAASTTAFNIVSTTTTNFSLYNVNFTGAGSLSPITSSAKLNTLEYCYFSPSSATSPLITASPVLFGPIVISASSFTPSSTDLVYIVPSTSTVQNVFLTNPALVYIDFDEAYLANTSNYIAMPMSMFSGWISTSFTLGKFASATSATASSSSSAASSAASSTASSAASSTSSSSSSSASSSNSTSSSTESSDSSSSSKSKLSTLEIVLIVILVIILIFGIFGAIFICVRTRSRLDERYDPSVPPPFP</sequence>